<dbReference type="InterPro" id="IPR018550">
    <property type="entry name" value="Lipid-A_deacylase-rel"/>
</dbReference>
<keyword evidence="2" id="KW-1185">Reference proteome</keyword>
<dbReference type="Pfam" id="PF09411">
    <property type="entry name" value="PagL"/>
    <property type="match status" value="1"/>
</dbReference>
<dbReference type="Gene3D" id="2.40.160.20">
    <property type="match status" value="1"/>
</dbReference>
<proteinExistence type="predicted"/>
<evidence type="ECO:0008006" key="3">
    <source>
        <dbReference type="Google" id="ProtNLM"/>
    </source>
</evidence>
<dbReference type="AlphaFoldDB" id="A0A176T3U1"/>
<accession>A0A176T3U1</accession>
<organism evidence="1 2">
    <name type="scientific">Polaribacter atrinae</name>
    <dbReference type="NCBI Taxonomy" id="1333662"/>
    <lineage>
        <taxon>Bacteria</taxon>
        <taxon>Pseudomonadati</taxon>
        <taxon>Bacteroidota</taxon>
        <taxon>Flavobacteriia</taxon>
        <taxon>Flavobacteriales</taxon>
        <taxon>Flavobacteriaceae</taxon>
    </lineage>
</organism>
<gene>
    <name evidence="1" type="ORF">LPB303_14650</name>
</gene>
<evidence type="ECO:0000313" key="2">
    <source>
        <dbReference type="Proteomes" id="UP000076923"/>
    </source>
</evidence>
<reference evidence="1 2" key="1">
    <citation type="submission" date="2016-02" db="EMBL/GenBank/DDBJ databases">
        <title>Draft genome sequence of Polaribacter atrinae KACC17473.</title>
        <authorList>
            <person name="Shin S.-K."/>
            <person name="Yi H."/>
        </authorList>
    </citation>
    <scope>NUCLEOTIDE SEQUENCE [LARGE SCALE GENOMIC DNA]</scope>
    <source>
        <strain evidence="1 2">KACC 17473</strain>
    </source>
</reference>
<name>A0A176T3U1_9FLAO</name>
<comment type="caution">
    <text evidence="1">The sequence shown here is derived from an EMBL/GenBank/DDBJ whole genome shotgun (WGS) entry which is preliminary data.</text>
</comment>
<sequence length="83" mass="9084">MKNLDFQFTAGLGIATIDTRTERLAKGFTFLENASLGLSYKTTQKTALYIGSNIGHISNLDFKSPNSGYTFLGLELGISYILN</sequence>
<evidence type="ECO:0000313" key="1">
    <source>
        <dbReference type="EMBL" id="OAD42574.1"/>
    </source>
</evidence>
<protein>
    <recommendedName>
        <fullName evidence="3">Outer membrane protein beta-barrel domain-containing protein</fullName>
    </recommendedName>
</protein>
<dbReference type="Proteomes" id="UP000076923">
    <property type="component" value="Unassembled WGS sequence"/>
</dbReference>
<dbReference type="EMBL" id="LVWE01000059">
    <property type="protein sequence ID" value="OAD42574.1"/>
    <property type="molecule type" value="Genomic_DNA"/>
</dbReference>